<name>A0A813T779_9BILA</name>
<dbReference type="SUPFAM" id="SSF49265">
    <property type="entry name" value="Fibronectin type III"/>
    <property type="match status" value="2"/>
</dbReference>
<keyword evidence="7" id="KW-1015">Disulfide bond</keyword>
<dbReference type="InterPro" id="IPR003961">
    <property type="entry name" value="FN3_dom"/>
</dbReference>
<feature type="transmembrane region" description="Helical" evidence="10">
    <location>
        <begin position="1360"/>
        <end position="1381"/>
    </location>
</feature>
<feature type="transmembrane region" description="Helical" evidence="10">
    <location>
        <begin position="1982"/>
        <end position="2007"/>
    </location>
</feature>
<feature type="transmembrane region" description="Helical" evidence="10">
    <location>
        <begin position="1464"/>
        <end position="1487"/>
    </location>
</feature>
<feature type="transmembrane region" description="Helical" evidence="10">
    <location>
        <begin position="1421"/>
        <end position="1444"/>
    </location>
</feature>
<feature type="chain" id="PRO_5032589349" description="Polycystic kidney disease protein 1-like 2" evidence="11">
    <location>
        <begin position="23"/>
        <end position="2091"/>
    </location>
</feature>
<dbReference type="PANTHER" id="PTHR10877">
    <property type="entry name" value="POLYCYSTIN FAMILY MEMBER"/>
    <property type="match status" value="1"/>
</dbReference>
<dbReference type="Proteomes" id="UP000663845">
    <property type="component" value="Unassembled WGS sequence"/>
</dbReference>
<dbReference type="PROSITE" id="PS50853">
    <property type="entry name" value="FN3"/>
    <property type="match status" value="2"/>
</dbReference>
<comment type="subcellular location">
    <subcellularLocation>
        <location evidence="1">Membrane</location>
        <topology evidence="1">Multi-pass membrane protein</topology>
    </subcellularLocation>
</comment>
<dbReference type="InterPro" id="IPR042060">
    <property type="entry name" value="PLAT_polycystin1"/>
</dbReference>
<dbReference type="InterPro" id="IPR013783">
    <property type="entry name" value="Ig-like_fold"/>
</dbReference>
<proteinExistence type="inferred from homology"/>
<organism evidence="14 15">
    <name type="scientific">Adineta steineri</name>
    <dbReference type="NCBI Taxonomy" id="433720"/>
    <lineage>
        <taxon>Eukaryota</taxon>
        <taxon>Metazoa</taxon>
        <taxon>Spiralia</taxon>
        <taxon>Gnathifera</taxon>
        <taxon>Rotifera</taxon>
        <taxon>Eurotatoria</taxon>
        <taxon>Bdelloidea</taxon>
        <taxon>Adinetida</taxon>
        <taxon>Adinetidae</taxon>
        <taxon>Adineta</taxon>
    </lineage>
</organism>
<dbReference type="Gene3D" id="2.60.60.20">
    <property type="entry name" value="PLAT/LH2 domain"/>
    <property type="match status" value="1"/>
</dbReference>
<dbReference type="PANTHER" id="PTHR10877:SF194">
    <property type="entry name" value="LOCATION OF VULVA DEFECTIVE 1"/>
    <property type="match status" value="1"/>
</dbReference>
<protein>
    <recommendedName>
        <fullName evidence="16">Polycystic kidney disease protein 1-like 2</fullName>
    </recommendedName>
</protein>
<dbReference type="Pfam" id="PF23283">
    <property type="entry name" value="D8C_UMOD"/>
    <property type="match status" value="1"/>
</dbReference>
<keyword evidence="5 10" id="KW-1133">Transmembrane helix</keyword>
<dbReference type="FunFam" id="2.60.60.20:FF:000022">
    <property type="entry name" value="Uncharacterized protein"/>
    <property type="match status" value="1"/>
</dbReference>
<comment type="caution">
    <text evidence="14">The sequence shown here is derived from an EMBL/GenBank/DDBJ whole genome shotgun (WGS) entry which is preliminary data.</text>
</comment>
<evidence type="ECO:0000256" key="2">
    <source>
        <dbReference type="ARBA" id="ARBA00007200"/>
    </source>
</evidence>
<feature type="transmembrane region" description="Helical" evidence="10">
    <location>
        <begin position="1109"/>
        <end position="1127"/>
    </location>
</feature>
<evidence type="ECO:0000256" key="10">
    <source>
        <dbReference type="SAM" id="Phobius"/>
    </source>
</evidence>
<evidence type="ECO:0008006" key="16">
    <source>
        <dbReference type="Google" id="ProtNLM"/>
    </source>
</evidence>
<comment type="caution">
    <text evidence="9">Lacks conserved residue(s) required for the propagation of feature annotation.</text>
</comment>
<gene>
    <name evidence="14" type="ORF">JYZ213_LOCUS5477</name>
</gene>
<dbReference type="InterPro" id="IPR013122">
    <property type="entry name" value="PKD1_2_channel"/>
</dbReference>
<dbReference type="InterPro" id="IPR036116">
    <property type="entry name" value="FN3_sf"/>
</dbReference>
<evidence type="ECO:0000313" key="14">
    <source>
        <dbReference type="EMBL" id="CAF0805267.1"/>
    </source>
</evidence>
<dbReference type="PRINTS" id="PR01433">
    <property type="entry name" value="POLYCYSTIN2"/>
</dbReference>
<dbReference type="Pfam" id="PF08016">
    <property type="entry name" value="PKD_channel"/>
    <property type="match status" value="1"/>
</dbReference>
<feature type="domain" description="Fibronectin type-III" evidence="13">
    <location>
        <begin position="141"/>
        <end position="240"/>
    </location>
</feature>
<keyword evidence="8" id="KW-0325">Glycoprotein</keyword>
<dbReference type="CDD" id="cd01752">
    <property type="entry name" value="PLAT_polycystin"/>
    <property type="match status" value="1"/>
</dbReference>
<dbReference type="PROSITE" id="PS50095">
    <property type="entry name" value="PLAT"/>
    <property type="match status" value="1"/>
</dbReference>
<evidence type="ECO:0000259" key="12">
    <source>
        <dbReference type="PROSITE" id="PS50095"/>
    </source>
</evidence>
<feature type="transmembrane region" description="Helical" evidence="10">
    <location>
        <begin position="1797"/>
        <end position="1819"/>
    </location>
</feature>
<dbReference type="Gene3D" id="2.60.40.10">
    <property type="entry name" value="Immunoglobulins"/>
    <property type="match status" value="3"/>
</dbReference>
<feature type="transmembrane region" description="Helical" evidence="10">
    <location>
        <begin position="1924"/>
        <end position="1946"/>
    </location>
</feature>
<keyword evidence="3 10" id="KW-0812">Transmembrane</keyword>
<evidence type="ECO:0000256" key="11">
    <source>
        <dbReference type="SAM" id="SignalP"/>
    </source>
</evidence>
<dbReference type="GO" id="GO:0005509">
    <property type="term" value="F:calcium ion binding"/>
    <property type="evidence" value="ECO:0007669"/>
    <property type="project" value="InterPro"/>
</dbReference>
<feature type="transmembrane region" description="Helical" evidence="10">
    <location>
        <begin position="1831"/>
        <end position="1852"/>
    </location>
</feature>
<feature type="domain" description="PLAT" evidence="12">
    <location>
        <begin position="1152"/>
        <end position="1271"/>
    </location>
</feature>
<dbReference type="CDD" id="cd00063">
    <property type="entry name" value="FN3"/>
    <property type="match status" value="3"/>
</dbReference>
<dbReference type="SMART" id="SM00060">
    <property type="entry name" value="FN3"/>
    <property type="match status" value="3"/>
</dbReference>
<dbReference type="InterPro" id="IPR057774">
    <property type="entry name" value="D8C_UMOD/GP2/OIT3-like"/>
</dbReference>
<dbReference type="SMART" id="SM00308">
    <property type="entry name" value="LH2"/>
    <property type="match status" value="1"/>
</dbReference>
<dbReference type="InterPro" id="IPR051223">
    <property type="entry name" value="Polycystin"/>
</dbReference>
<evidence type="ECO:0000256" key="8">
    <source>
        <dbReference type="ARBA" id="ARBA00023180"/>
    </source>
</evidence>
<evidence type="ECO:0000256" key="9">
    <source>
        <dbReference type="PROSITE-ProRule" id="PRU00152"/>
    </source>
</evidence>
<evidence type="ECO:0000256" key="7">
    <source>
        <dbReference type="ARBA" id="ARBA00023157"/>
    </source>
</evidence>
<reference evidence="14" key="1">
    <citation type="submission" date="2021-02" db="EMBL/GenBank/DDBJ databases">
        <authorList>
            <person name="Nowell W R."/>
        </authorList>
    </citation>
    <scope>NUCLEOTIDE SEQUENCE</scope>
</reference>
<evidence type="ECO:0000256" key="3">
    <source>
        <dbReference type="ARBA" id="ARBA00022692"/>
    </source>
</evidence>
<dbReference type="InterPro" id="IPR046791">
    <property type="entry name" value="Polycystin_dom"/>
</dbReference>
<dbReference type="EMBL" id="CAJNOG010000032">
    <property type="protein sequence ID" value="CAF0805267.1"/>
    <property type="molecule type" value="Genomic_DNA"/>
</dbReference>
<dbReference type="GO" id="GO:0050982">
    <property type="term" value="P:detection of mechanical stimulus"/>
    <property type="evidence" value="ECO:0007669"/>
    <property type="project" value="TreeGrafter"/>
</dbReference>
<evidence type="ECO:0000313" key="15">
    <source>
        <dbReference type="Proteomes" id="UP000663845"/>
    </source>
</evidence>
<dbReference type="InterPro" id="IPR001024">
    <property type="entry name" value="PLAT/LH2_dom"/>
</dbReference>
<dbReference type="SUPFAM" id="SSF58113">
    <property type="entry name" value="Apolipoprotein A-I"/>
    <property type="match status" value="1"/>
</dbReference>
<feature type="domain" description="Fibronectin type-III" evidence="13">
    <location>
        <begin position="241"/>
        <end position="339"/>
    </location>
</feature>
<accession>A0A813T779</accession>
<feature type="transmembrane region" description="Helical" evidence="10">
    <location>
        <begin position="1313"/>
        <end position="1335"/>
    </location>
</feature>
<feature type="transmembrane region" description="Helical" evidence="10">
    <location>
        <begin position="1556"/>
        <end position="1575"/>
    </location>
</feature>
<keyword evidence="4 11" id="KW-0732">Signal</keyword>
<evidence type="ECO:0000256" key="4">
    <source>
        <dbReference type="ARBA" id="ARBA00022729"/>
    </source>
</evidence>
<comment type="similarity">
    <text evidence="2">Belongs to the polycystin family.</text>
</comment>
<dbReference type="Gene3D" id="1.20.120.20">
    <property type="entry name" value="Apolipoprotein"/>
    <property type="match status" value="1"/>
</dbReference>
<feature type="signal peptide" evidence="11">
    <location>
        <begin position="1"/>
        <end position="22"/>
    </location>
</feature>
<dbReference type="GO" id="GO:0005262">
    <property type="term" value="F:calcium channel activity"/>
    <property type="evidence" value="ECO:0007669"/>
    <property type="project" value="TreeGrafter"/>
</dbReference>
<sequence>MATVKILVFISFIAILALNAIASTTTGHVLSSRSDPSVRDRLPKIEMNATSHSIVMTLHPATINDETIKRFRLQYGINFPYQHTININKNQTSLIIDKLEPNQKYIFSLIALNENNDTVIPEQFYDFQMPSEDDDRQPPKTPLELNLIPRSKTSVLLQWTDVDYPKAMRLPSSHRYKIQINELDLNQQIVKQQELLTNNEQSYLIENLKPLTNYELAVKTIDGDLESDYSLAIEYSNAIYPIKQLNMITNNDPSKVTLTWQLPDDTNGIKSFNIYYNEQGENGQEQKIIVPVELTQTTISNLKPNTKYLFKIASVNQFNDESTPETRLYKTPNITTSSAITVAPQCSSYTLINDTTRSVNVTTSGNCDDSFFGSHAKWFRFVGVGGTQIPTSPVPIYRCNADAPGWYAGQMPTNPNTTTNGTVCFNWDSDNCNWNISISVTNCGSYYVYQLSTPPTCNLRYCTEMPAVLTADTTKAPIQATTTMAPTTTRIHTSVAPTTTRAIQTSVALTTTRPVQTSVALTTTAIQTSVAPTTTRIETTVIPATTEIQTTMAPTTTAIQTSVAPTTTRIQTSVAPITTATQTNVLPTTTRIQTTVVPVTTAIQTTVSPITTATQTTVPPTTTRVQTTVVATTTEIQTTEASTTTEIRKEQITSMATSTVSTINSTCLLPTVTLIPGALLLSSPLQFRRSQDFYISSTAVNGPLQERTLVLDLDSSRATNFPDDYDTDIESEWSNPNLFANGNDFSWKRIEQGRNTYYQKQLANTISNQTNEIISLLTSTLNIHINIGQNFTINTPSTFMSLETTSIETLSNKQIQQVGNAQINIPEHFNSSISNNSTVMLRSRMEPLAVYGSSKSQLANTNVSTSISLSVVDRNGNEVTIKTNETHPIEIIIPHDLNLIIPLMIIQNVTSINSTFHNQLFSFHYINITNTLPISAHIEIHPLETNISYLFIYKFDQIPQLNTSINQIDGWTVFCPFNLTNESMYTYFIDNQQTFGHQSIIFGLRELNSTEFRDFCINSSIVNPPITDEKFNFTSNYELRIYTSGCYYLAENNQWKSDGLIVGPLTNHYETQCFSSHLTTFVSGFRVLPESINWNYVFANADFMRNKTIYLTIICVCVIYIILILFSRYKDKKDIEKLGVTPLPDNHKADEYFYQIIVFTGQRKYAGTKSKVHFVLCGDSDTTHVRTFADPHRQIFQRGGIDSFIMAVPKSLGLLNCIRIWHDNSGKGSSSSWFLKYIIVRDLQTMEKFHFISRQWFAVEKGDGNIERILPIASEIEKQEFSYVLSKKSYHSISDGHLWFSIFSRPPSTKFTCVQRCTCCFVLLFISMFLNIMYYDLSNEGPTNSISLSFDSFYINPQQIIIGIIVEVFALIPSLLLVQLFRRLRSRRQQLSPLRQALYLMKSNLEIKKENKQKLRRTSPWWCIFIAYGLCILLAGLSIIFIIARGIEFGDDKTQKWLISILSGFFSSIFLTQPLKIIGLAIFFAFFCRKPNDDKEANEYLNDDQFTLDEDEEYLHSIKNKFLFIYRSPIRANRLNQDEIISARDRRLKEVYMWSILREIFIYICFLSLLCIITYSNRHSNAFLQVNHLRKYFLNSDYTKISTISQYWNWLENSFVENIHAQQWYNGDAPRNLSGFINDKSNRLIGWVTMRQLRIKSQSCQYDYSSSNEDKQSYQPGWSNETIETYSLFITESFQYQSSKDLDTYTYVGDHGSYSGSGYVYEFRGRLSDLQSNLSQLHTLGWIDNQTRAVIIELSLYNPNAQLFTSGILLMEILSTGGMYPSARFEPMNFDAFTSTFQLISIFIYMIMILYFIWIEIRLLKKLKWNYFQRFWSCIEIGIIVCSWTSVVIYIWRYKECKRIGKLFKETNGYVYINLQLASYVNDILTYLFAFCCFFGTIKSFRLCRFNQRLNLFINTLRYARKDLISFATMFSMVFISFMCLFYLLFVSRLGACSSLLKTSQMLFEISLMKFNTHELSEAAPFLGPFCFSFYILLVVFICMSMFLTIINHSFRRARENINDNQEMFSYMLNKFQRWIGLKKVTEEERYTLRRLEYFDPIEHFPDKIDQLLDAINRLYMTQISERSTMEKDEF</sequence>
<evidence type="ECO:0000259" key="13">
    <source>
        <dbReference type="PROSITE" id="PS50853"/>
    </source>
</evidence>
<evidence type="ECO:0000256" key="5">
    <source>
        <dbReference type="ARBA" id="ARBA00022989"/>
    </source>
</evidence>
<dbReference type="GO" id="GO:0016020">
    <property type="term" value="C:membrane"/>
    <property type="evidence" value="ECO:0007669"/>
    <property type="project" value="UniProtKB-SubCell"/>
</dbReference>
<dbReference type="InterPro" id="IPR036392">
    <property type="entry name" value="PLAT/LH2_dom_sf"/>
</dbReference>
<dbReference type="Pfam" id="PF01477">
    <property type="entry name" value="PLAT"/>
    <property type="match status" value="1"/>
</dbReference>
<evidence type="ECO:0000256" key="6">
    <source>
        <dbReference type="ARBA" id="ARBA00023136"/>
    </source>
</evidence>
<evidence type="ECO:0000256" key="1">
    <source>
        <dbReference type="ARBA" id="ARBA00004141"/>
    </source>
</evidence>
<keyword evidence="6 10" id="KW-0472">Membrane</keyword>
<dbReference type="Pfam" id="PF00041">
    <property type="entry name" value="fn3"/>
    <property type="match status" value="2"/>
</dbReference>
<dbReference type="InterPro" id="IPR003915">
    <property type="entry name" value="PKD_2"/>
</dbReference>
<feature type="transmembrane region" description="Helical" evidence="10">
    <location>
        <begin position="1884"/>
        <end position="1904"/>
    </location>
</feature>
<dbReference type="SUPFAM" id="SSF49723">
    <property type="entry name" value="Lipase/lipooxygenase domain (PLAT/LH2 domain)"/>
    <property type="match status" value="1"/>
</dbReference>
<dbReference type="Pfam" id="PF20519">
    <property type="entry name" value="Polycystin_dom"/>
    <property type="match status" value="1"/>
</dbReference>